<evidence type="ECO:0000313" key="1">
    <source>
        <dbReference type="EMBL" id="KAJ8782937.1"/>
    </source>
</evidence>
<protein>
    <submittedName>
        <fullName evidence="1">Uncharacterized protein</fullName>
    </submittedName>
</protein>
<name>A0AB34GUW2_ESCRO</name>
<accession>A0AB34GUW2</accession>
<reference evidence="1 2" key="1">
    <citation type="submission" date="2022-11" db="EMBL/GenBank/DDBJ databases">
        <title>Whole genome sequence of Eschrichtius robustus ER-17-0199.</title>
        <authorList>
            <person name="Bruniche-Olsen A."/>
            <person name="Black A.N."/>
            <person name="Fields C.J."/>
            <person name="Walden K."/>
            <person name="Dewoody J.A."/>
        </authorList>
    </citation>
    <scope>NUCLEOTIDE SEQUENCE [LARGE SCALE GENOMIC DNA]</scope>
    <source>
        <strain evidence="1">ER-17-0199</strain>
        <tissue evidence="1">Blubber</tissue>
    </source>
</reference>
<organism evidence="1 2">
    <name type="scientific">Eschrichtius robustus</name>
    <name type="common">California gray whale</name>
    <name type="synonym">Eschrichtius gibbosus</name>
    <dbReference type="NCBI Taxonomy" id="9764"/>
    <lineage>
        <taxon>Eukaryota</taxon>
        <taxon>Metazoa</taxon>
        <taxon>Chordata</taxon>
        <taxon>Craniata</taxon>
        <taxon>Vertebrata</taxon>
        <taxon>Euteleostomi</taxon>
        <taxon>Mammalia</taxon>
        <taxon>Eutheria</taxon>
        <taxon>Laurasiatheria</taxon>
        <taxon>Artiodactyla</taxon>
        <taxon>Whippomorpha</taxon>
        <taxon>Cetacea</taxon>
        <taxon>Mysticeti</taxon>
        <taxon>Eschrichtiidae</taxon>
        <taxon>Eschrichtius</taxon>
    </lineage>
</organism>
<evidence type="ECO:0000313" key="2">
    <source>
        <dbReference type="Proteomes" id="UP001159641"/>
    </source>
</evidence>
<dbReference type="AlphaFoldDB" id="A0AB34GUW2"/>
<keyword evidence="2" id="KW-1185">Reference proteome</keyword>
<sequence length="95" mass="10734">MEVLESGEQSVLQWDRKLSELSEPGETEALMYHTDRTQRTLVLKYLLIVSPDVSPDIGHILAICEGQLFSFVLTSTVKMSHPEAVMLCVVFQLVR</sequence>
<gene>
    <name evidence="1" type="ORF">J1605_009545</name>
</gene>
<dbReference type="EMBL" id="JAIQCJ010002089">
    <property type="protein sequence ID" value="KAJ8782937.1"/>
    <property type="molecule type" value="Genomic_DNA"/>
</dbReference>
<dbReference type="Proteomes" id="UP001159641">
    <property type="component" value="Unassembled WGS sequence"/>
</dbReference>
<proteinExistence type="predicted"/>
<comment type="caution">
    <text evidence="1">The sequence shown here is derived from an EMBL/GenBank/DDBJ whole genome shotgun (WGS) entry which is preliminary data.</text>
</comment>